<dbReference type="Gene3D" id="3.20.20.100">
    <property type="entry name" value="NADP-dependent oxidoreductase domain"/>
    <property type="match status" value="1"/>
</dbReference>
<evidence type="ECO:0000259" key="6">
    <source>
        <dbReference type="Pfam" id="PF00248"/>
    </source>
</evidence>
<feature type="domain" description="NADP-dependent oxidoreductase" evidence="6">
    <location>
        <begin position="399"/>
        <end position="673"/>
    </location>
</feature>
<dbReference type="Proteomes" id="UP001501509">
    <property type="component" value="Unassembled WGS sequence"/>
</dbReference>
<evidence type="ECO:0000259" key="7">
    <source>
        <dbReference type="Pfam" id="PF02797"/>
    </source>
</evidence>
<dbReference type="Gene3D" id="3.40.47.10">
    <property type="match status" value="2"/>
</dbReference>
<proteinExistence type="inferred from homology"/>
<dbReference type="InterPro" id="IPR012328">
    <property type="entry name" value="Chalcone/stilbene_synt_C"/>
</dbReference>
<feature type="domain" description="Chalcone/stilbene synthase N-terminal" evidence="5">
    <location>
        <begin position="11"/>
        <end position="200"/>
    </location>
</feature>
<feature type="compositionally biased region" description="Low complexity" evidence="4">
    <location>
        <begin position="349"/>
        <end position="366"/>
    </location>
</feature>
<feature type="domain" description="Chalcone/stilbene synthase C-terminal" evidence="7">
    <location>
        <begin position="212"/>
        <end position="342"/>
    </location>
</feature>
<dbReference type="InterPro" id="IPR023210">
    <property type="entry name" value="NADP_OxRdtase_dom"/>
</dbReference>
<comment type="caution">
    <text evidence="8">The sequence shown here is derived from an EMBL/GenBank/DDBJ whole genome shotgun (WGS) entry which is preliminary data.</text>
</comment>
<evidence type="ECO:0000256" key="1">
    <source>
        <dbReference type="ARBA" id="ARBA00005531"/>
    </source>
</evidence>
<organism evidence="8 9">
    <name type="scientific">Actinomadura fulvescens</name>
    <dbReference type="NCBI Taxonomy" id="46160"/>
    <lineage>
        <taxon>Bacteria</taxon>
        <taxon>Bacillati</taxon>
        <taxon>Actinomycetota</taxon>
        <taxon>Actinomycetes</taxon>
        <taxon>Streptosporangiales</taxon>
        <taxon>Thermomonosporaceae</taxon>
        <taxon>Actinomadura</taxon>
    </lineage>
</organism>
<dbReference type="Pfam" id="PF02797">
    <property type="entry name" value="Chal_sti_synt_C"/>
    <property type="match status" value="1"/>
</dbReference>
<evidence type="ECO:0008006" key="10">
    <source>
        <dbReference type="Google" id="ProtNLM"/>
    </source>
</evidence>
<dbReference type="InterPro" id="IPR001099">
    <property type="entry name" value="Chalcone/stilbene_synt_N"/>
</dbReference>
<evidence type="ECO:0000256" key="3">
    <source>
        <dbReference type="ARBA" id="ARBA00023315"/>
    </source>
</evidence>
<dbReference type="InterPro" id="IPR011141">
    <property type="entry name" value="Polyketide_synthase_type-III"/>
</dbReference>
<name>A0ABN3Q1D4_9ACTN</name>
<evidence type="ECO:0000259" key="5">
    <source>
        <dbReference type="Pfam" id="PF00195"/>
    </source>
</evidence>
<keyword evidence="9" id="KW-1185">Reference proteome</keyword>
<dbReference type="InterPro" id="IPR016039">
    <property type="entry name" value="Thiolase-like"/>
</dbReference>
<dbReference type="CDD" id="cd00831">
    <property type="entry name" value="CHS_like"/>
    <property type="match status" value="1"/>
</dbReference>
<reference evidence="8 9" key="1">
    <citation type="journal article" date="2019" name="Int. J. Syst. Evol. Microbiol.">
        <title>The Global Catalogue of Microorganisms (GCM) 10K type strain sequencing project: providing services to taxonomists for standard genome sequencing and annotation.</title>
        <authorList>
            <consortium name="The Broad Institute Genomics Platform"/>
            <consortium name="The Broad Institute Genome Sequencing Center for Infectious Disease"/>
            <person name="Wu L."/>
            <person name="Ma J."/>
        </authorList>
    </citation>
    <scope>NUCLEOTIDE SEQUENCE [LARGE SCALE GENOMIC DNA]</scope>
    <source>
        <strain evidence="8 9">JCM 6833</strain>
    </source>
</reference>
<evidence type="ECO:0000256" key="4">
    <source>
        <dbReference type="SAM" id="MobiDB-lite"/>
    </source>
</evidence>
<accession>A0ABN3Q1D4</accession>
<evidence type="ECO:0000256" key="2">
    <source>
        <dbReference type="ARBA" id="ARBA00022679"/>
    </source>
</evidence>
<feature type="region of interest" description="Disordered" evidence="4">
    <location>
        <begin position="349"/>
        <end position="381"/>
    </location>
</feature>
<dbReference type="SUPFAM" id="SSF53901">
    <property type="entry name" value="Thiolase-like"/>
    <property type="match status" value="2"/>
</dbReference>
<dbReference type="EMBL" id="BAAATD010000007">
    <property type="protein sequence ID" value="GAA2611993.1"/>
    <property type="molecule type" value="Genomic_DNA"/>
</dbReference>
<keyword evidence="2" id="KW-0808">Transferase</keyword>
<dbReference type="InterPro" id="IPR036812">
    <property type="entry name" value="NAD(P)_OxRdtase_dom_sf"/>
</dbReference>
<dbReference type="SUPFAM" id="SSF51430">
    <property type="entry name" value="NAD(P)-linked oxidoreductase"/>
    <property type="match status" value="1"/>
</dbReference>
<evidence type="ECO:0000313" key="8">
    <source>
        <dbReference type="EMBL" id="GAA2611993.1"/>
    </source>
</evidence>
<gene>
    <name evidence="8" type="ORF">GCM10010411_53320</name>
</gene>
<dbReference type="CDD" id="cd19088">
    <property type="entry name" value="AKR_AKR13B1"/>
    <property type="match status" value="1"/>
</dbReference>
<evidence type="ECO:0000313" key="9">
    <source>
        <dbReference type="Proteomes" id="UP001501509"/>
    </source>
</evidence>
<comment type="similarity">
    <text evidence="1">Belongs to the thiolase-like superfamily. Chalcone/stilbene synthases family.</text>
</comment>
<dbReference type="PANTHER" id="PTHR11877:SF99">
    <property type="entry name" value="1,3,6,8-TETRAHYDROXYNAPHTHALENE SYNTHASE"/>
    <property type="match status" value="1"/>
</dbReference>
<keyword evidence="3" id="KW-0012">Acyltransferase</keyword>
<dbReference type="Pfam" id="PF00248">
    <property type="entry name" value="Aldo_ket_red"/>
    <property type="match status" value="1"/>
</dbReference>
<protein>
    <recommendedName>
        <fullName evidence="10">Type III polyketide synthase</fullName>
    </recommendedName>
</protein>
<dbReference type="Pfam" id="PF00195">
    <property type="entry name" value="Chal_sti_synt_N"/>
    <property type="match status" value="1"/>
</dbReference>
<dbReference type="PANTHER" id="PTHR11877">
    <property type="entry name" value="HYDROXYMETHYLGLUTARYL-COA SYNTHASE"/>
    <property type="match status" value="1"/>
</dbReference>
<sequence>MAVLCRPAVSVPEHVITLDQTLELLERLHHDHPQYRLAARLIRNTGVAKRHLVQPVEVTLRHPGLEQRNLTYVREAKARIPEVTAQALAHADLAADEVDAIVFVSCTGFTMPSPTAWMINNLGFREDTRQLPIAQLGCAAGGAAINRAHDFCAAHPGANVLIVACEFCSLCYQPTDLEVGNLLSNGLFGDAVAAAIVRGDAAVEGVRLERNESRLVPGTEDWIAYAVKATGFHFLLDRRVPATMEQLAPALRQMVSAHGWNVTDLDFHVIHAGGPRILDDLSKFLDVSVDCFAHSRATLTEYGNIASAVVLDVLRRLFEDGTARDGGRGIIAGFGPGITAEITLGSWTTASARPADTATTSSTSRAGSERPTNRSRVMSVTRSGVPTTLTIGGDLTVNRLGYGAMHLTGPGMWGEPADPDTAIGVLRRAVELGVTFIDTADAYGPGDNERIIRRALHPYPDGLVISTKGGLLRSGPDDWTGEGPPYIVPIGRPEYLRQQVELSLRNLGTDCIDLYQLHSIDPAVPLADQFGELVELQRQGKIRHLGVSGQPEVTAAELTEIAEYADITAVENLFNVADRAGEEALRHAEAHAMAFLPWFPLGHGGLVGPGNALAPLAAQFGATAAQLALAWLLHHSPATLLIPGTTSISHLEENMRAADLHLSDDDLTFITEAVDAAGIEVWRPTR</sequence>